<name>A0A9W6YWH9_AMBMO</name>
<dbReference type="Gene3D" id="1.10.510.10">
    <property type="entry name" value="Transferase(Phosphotransferase) domain 1"/>
    <property type="match status" value="1"/>
</dbReference>
<dbReference type="SMART" id="SM00220">
    <property type="entry name" value="S_TKc"/>
    <property type="match status" value="1"/>
</dbReference>
<proteinExistence type="inferred from homology"/>
<sequence length="505" mass="57694">MNTLSINQLLHFQLFHNYNQTHQIKIMGKIIAGLVGFDDTRQSGVEIPLYKNKVLKIGREQLSREDNTKGEHRCNSYYLRNKHVSLIHCYIWSIQFDEETPFVTYIKCLSSNPVSVNGKPLSRNCYTILNEADEIIIKKSLSARFYYCEGINGSSSNKKVGFSKNGKWCILPHLIGVGTFGTVHVARHVTNPKKLYAVKTIKCDPANKYKVESSILVKLHHTNIIKVYEEKMLKHEGDDYLRIFQDLAIGGDLFSYMSRDNASLLPLPESESLFITYQILKALSYLHSHGVVHRDLKLDNVLIMDVPIQYPFVVLADFGIAKEVDVQQQDLELIFSQYYSQSRSKSRRRCTDRGMPGLKGRASTVAGGLKQPIARMHTIVGTAEYAAPEINILEIGNKVSTEIGYDEKVDVWSLGVVCHILLSGISPFFSDSLKDTVMKTKRGLIFFDMKEWKGVSKEGKLFVKKSLTMDSYSRWSIPECLKSSWLIKDNRQHWLEECYKNVVKR</sequence>
<feature type="domain" description="Protein kinase" evidence="6">
    <location>
        <begin position="169"/>
        <end position="486"/>
    </location>
</feature>
<dbReference type="Pfam" id="PF00498">
    <property type="entry name" value="FHA"/>
    <property type="match status" value="1"/>
</dbReference>
<dbReference type="EMBL" id="BSXU01000927">
    <property type="protein sequence ID" value="GMG22132.1"/>
    <property type="molecule type" value="Genomic_DNA"/>
</dbReference>
<feature type="domain" description="FHA" evidence="5">
    <location>
        <begin position="55"/>
        <end position="121"/>
    </location>
</feature>
<keyword evidence="2 4" id="KW-0547">Nucleotide-binding</keyword>
<dbReference type="PROSITE" id="PS50006">
    <property type="entry name" value="FHA_DOMAIN"/>
    <property type="match status" value="1"/>
</dbReference>
<dbReference type="PANTHER" id="PTHR24347">
    <property type="entry name" value="SERINE/THREONINE-PROTEIN KINASE"/>
    <property type="match status" value="1"/>
</dbReference>
<dbReference type="SMART" id="SM00240">
    <property type="entry name" value="FHA"/>
    <property type="match status" value="1"/>
</dbReference>
<evidence type="ECO:0000256" key="1">
    <source>
        <dbReference type="ARBA" id="ARBA00005575"/>
    </source>
</evidence>
<dbReference type="GO" id="GO:0005524">
    <property type="term" value="F:ATP binding"/>
    <property type="evidence" value="ECO:0007669"/>
    <property type="project" value="UniProtKB-UniRule"/>
</dbReference>
<dbReference type="PROSITE" id="PS00107">
    <property type="entry name" value="PROTEIN_KINASE_ATP"/>
    <property type="match status" value="1"/>
</dbReference>
<comment type="caution">
    <text evidence="7">The sequence shown here is derived from an EMBL/GenBank/DDBJ whole genome shotgun (WGS) entry which is preliminary data.</text>
</comment>
<dbReference type="InterPro" id="IPR000253">
    <property type="entry name" value="FHA_dom"/>
</dbReference>
<dbReference type="Proteomes" id="UP001165063">
    <property type="component" value="Unassembled WGS sequence"/>
</dbReference>
<dbReference type="PROSITE" id="PS50011">
    <property type="entry name" value="PROTEIN_KINASE_DOM"/>
    <property type="match status" value="1"/>
</dbReference>
<evidence type="ECO:0000256" key="2">
    <source>
        <dbReference type="ARBA" id="ARBA00022741"/>
    </source>
</evidence>
<dbReference type="OrthoDB" id="74764at2759"/>
<dbReference type="InterPro" id="IPR008984">
    <property type="entry name" value="SMAD_FHA_dom_sf"/>
</dbReference>
<dbReference type="InterPro" id="IPR000719">
    <property type="entry name" value="Prot_kinase_dom"/>
</dbReference>
<evidence type="ECO:0000256" key="3">
    <source>
        <dbReference type="ARBA" id="ARBA00022840"/>
    </source>
</evidence>
<dbReference type="GO" id="GO:0004672">
    <property type="term" value="F:protein kinase activity"/>
    <property type="evidence" value="ECO:0007669"/>
    <property type="project" value="InterPro"/>
</dbReference>
<organism evidence="7 8">
    <name type="scientific">Ambrosiozyma monospora</name>
    <name type="common">Yeast</name>
    <name type="synonym">Endomycopsis monosporus</name>
    <dbReference type="NCBI Taxonomy" id="43982"/>
    <lineage>
        <taxon>Eukaryota</taxon>
        <taxon>Fungi</taxon>
        <taxon>Dikarya</taxon>
        <taxon>Ascomycota</taxon>
        <taxon>Saccharomycotina</taxon>
        <taxon>Pichiomycetes</taxon>
        <taxon>Pichiales</taxon>
        <taxon>Pichiaceae</taxon>
        <taxon>Ambrosiozyma</taxon>
    </lineage>
</organism>
<dbReference type="Gene3D" id="2.60.200.20">
    <property type="match status" value="1"/>
</dbReference>
<dbReference type="InterPro" id="IPR011009">
    <property type="entry name" value="Kinase-like_dom_sf"/>
</dbReference>
<dbReference type="SUPFAM" id="SSF56112">
    <property type="entry name" value="Protein kinase-like (PK-like)"/>
    <property type="match status" value="1"/>
</dbReference>
<protein>
    <submittedName>
        <fullName evidence="7">Unnamed protein product</fullName>
    </submittedName>
</protein>
<dbReference type="InterPro" id="IPR008271">
    <property type="entry name" value="Ser/Thr_kinase_AS"/>
</dbReference>
<comment type="similarity">
    <text evidence="1">Belongs to the protein kinase superfamily. CAMK Ser/Thr protein kinase family. CHEK2 subfamily.</text>
</comment>
<evidence type="ECO:0000313" key="7">
    <source>
        <dbReference type="EMBL" id="GMG22132.1"/>
    </source>
</evidence>
<dbReference type="GO" id="GO:0030447">
    <property type="term" value="P:filamentous growth"/>
    <property type="evidence" value="ECO:0007669"/>
    <property type="project" value="UniProtKB-ARBA"/>
</dbReference>
<evidence type="ECO:0000313" key="8">
    <source>
        <dbReference type="Proteomes" id="UP001165063"/>
    </source>
</evidence>
<dbReference type="Gene3D" id="3.30.200.20">
    <property type="entry name" value="Phosphorylase Kinase, domain 1"/>
    <property type="match status" value="1"/>
</dbReference>
<dbReference type="InterPro" id="IPR017441">
    <property type="entry name" value="Protein_kinase_ATP_BS"/>
</dbReference>
<dbReference type="SUPFAM" id="SSF49879">
    <property type="entry name" value="SMAD/FHA domain"/>
    <property type="match status" value="1"/>
</dbReference>
<evidence type="ECO:0000256" key="4">
    <source>
        <dbReference type="PROSITE-ProRule" id="PRU10141"/>
    </source>
</evidence>
<gene>
    <name evidence="7" type="ORF">Amon01_000251700</name>
</gene>
<dbReference type="Pfam" id="PF00069">
    <property type="entry name" value="Pkinase"/>
    <property type="match status" value="2"/>
</dbReference>
<evidence type="ECO:0000259" key="6">
    <source>
        <dbReference type="PROSITE" id="PS50011"/>
    </source>
</evidence>
<feature type="binding site" evidence="4">
    <location>
        <position position="199"/>
    </location>
    <ligand>
        <name>ATP</name>
        <dbReference type="ChEBI" id="CHEBI:30616"/>
    </ligand>
</feature>
<keyword evidence="3 4" id="KW-0067">ATP-binding</keyword>
<dbReference type="AlphaFoldDB" id="A0A9W6YWH9"/>
<dbReference type="PROSITE" id="PS00108">
    <property type="entry name" value="PROTEIN_KINASE_ST"/>
    <property type="match status" value="1"/>
</dbReference>
<keyword evidence="8" id="KW-1185">Reference proteome</keyword>
<accession>A0A9W6YWH9</accession>
<reference evidence="7" key="1">
    <citation type="submission" date="2023-04" db="EMBL/GenBank/DDBJ databases">
        <title>Ambrosiozyma monospora NBRC 1965.</title>
        <authorList>
            <person name="Ichikawa N."/>
            <person name="Sato H."/>
            <person name="Tonouchi N."/>
        </authorList>
    </citation>
    <scope>NUCLEOTIDE SEQUENCE</scope>
    <source>
        <strain evidence="7">NBRC 1965</strain>
    </source>
</reference>
<evidence type="ECO:0000259" key="5">
    <source>
        <dbReference type="PROSITE" id="PS50006"/>
    </source>
</evidence>